<dbReference type="Proteomes" id="UP000241895">
    <property type="component" value="Unassembled WGS sequence"/>
</dbReference>
<dbReference type="EMBL" id="PXNS01000007">
    <property type="protein sequence ID" value="PTL94007.1"/>
    <property type="molecule type" value="Genomic_DNA"/>
</dbReference>
<accession>A0ABX5IU02</accession>
<comment type="caution">
    <text evidence="1">The sequence shown here is derived from an EMBL/GenBank/DDBJ whole genome shotgun (WGS) entry which is preliminary data.</text>
</comment>
<sequence length="79" mass="8263">MGFVSLCTPGISDCQDGAAMQSYWHKSQYLAAIESSSVDGCCGLSVVDRLAEDAASTVTITICLRAGLQGYAIDITLGR</sequence>
<evidence type="ECO:0000313" key="1">
    <source>
        <dbReference type="EMBL" id="PTL94007.1"/>
    </source>
</evidence>
<protein>
    <submittedName>
        <fullName evidence="1">Uncharacterized protein</fullName>
    </submittedName>
</protein>
<proteinExistence type="predicted"/>
<organism evidence="1 2">
    <name type="scientific">Halomonas litopenaei</name>
    <dbReference type="NCBI Taxonomy" id="2109328"/>
    <lineage>
        <taxon>Bacteria</taxon>
        <taxon>Pseudomonadati</taxon>
        <taxon>Pseudomonadota</taxon>
        <taxon>Gammaproteobacteria</taxon>
        <taxon>Oceanospirillales</taxon>
        <taxon>Halomonadaceae</taxon>
        <taxon>Halomonas</taxon>
    </lineage>
</organism>
<name>A0ABX5IU02_9GAMM</name>
<keyword evidence="2" id="KW-1185">Reference proteome</keyword>
<evidence type="ECO:0000313" key="2">
    <source>
        <dbReference type="Proteomes" id="UP000241895"/>
    </source>
</evidence>
<gene>
    <name evidence="1" type="ORF">C6W88_13755</name>
</gene>
<reference evidence="1 2" key="1">
    <citation type="submission" date="2018-03" db="EMBL/GenBank/DDBJ databases">
        <authorList>
            <person name="Zhou J."/>
            <person name="Li X."/>
            <person name="Xue M."/>
            <person name="Yin J."/>
        </authorList>
    </citation>
    <scope>NUCLEOTIDE SEQUENCE [LARGE SCALE GENOMIC DNA]</scope>
    <source>
        <strain evidence="1 2">SYSU ZJ2214</strain>
    </source>
</reference>